<keyword evidence="2" id="KW-1185">Reference proteome</keyword>
<dbReference type="KEGG" id="rsi:Runsl_2711"/>
<evidence type="ECO:0000313" key="2">
    <source>
        <dbReference type="Proteomes" id="UP000000493"/>
    </source>
</evidence>
<proteinExistence type="predicted"/>
<reference evidence="2" key="1">
    <citation type="submission" date="2011-06" db="EMBL/GenBank/DDBJ databases">
        <title>The complete genome of chromosome of Runella slithyformis DSM 19594.</title>
        <authorList>
            <consortium name="US DOE Joint Genome Institute (JGI-PGF)"/>
            <person name="Lucas S."/>
            <person name="Han J."/>
            <person name="Lapidus A."/>
            <person name="Bruce D."/>
            <person name="Goodwin L."/>
            <person name="Pitluck S."/>
            <person name="Peters L."/>
            <person name="Kyrpides N."/>
            <person name="Mavromatis K."/>
            <person name="Ivanova N."/>
            <person name="Ovchinnikova G."/>
            <person name="Zhang X."/>
            <person name="Misra M."/>
            <person name="Detter J.C."/>
            <person name="Tapia R."/>
            <person name="Han C."/>
            <person name="Land M."/>
            <person name="Hauser L."/>
            <person name="Markowitz V."/>
            <person name="Cheng J.-F."/>
            <person name="Hugenholtz P."/>
            <person name="Woyke T."/>
            <person name="Wu D."/>
            <person name="Tindall B."/>
            <person name="Faehrich R."/>
            <person name="Brambilla E."/>
            <person name="Klenk H.-P."/>
            <person name="Eisen J.A."/>
        </authorList>
    </citation>
    <scope>NUCLEOTIDE SEQUENCE [LARGE SCALE GENOMIC DNA]</scope>
    <source>
        <strain evidence="2">ATCC 29530 / DSM 19594 / LMG 11500 / NCIMB 11436 / LSU 4</strain>
    </source>
</reference>
<evidence type="ECO:0000313" key="1">
    <source>
        <dbReference type="EMBL" id="AEI49109.1"/>
    </source>
</evidence>
<gene>
    <name evidence="1" type="ordered locus">Runsl_2711</name>
</gene>
<name>A0A7U4E6E2_RUNSL</name>
<protein>
    <submittedName>
        <fullName evidence="1">Uncharacterized protein</fullName>
    </submittedName>
</protein>
<sequence>MLRNFSGNKVESVGEIACIPEKDTEIWGNLFKLTLN</sequence>
<dbReference type="EMBL" id="CP002859">
    <property type="protein sequence ID" value="AEI49109.1"/>
    <property type="molecule type" value="Genomic_DNA"/>
</dbReference>
<dbReference type="Proteomes" id="UP000000493">
    <property type="component" value="Chromosome"/>
</dbReference>
<dbReference type="AlphaFoldDB" id="A0A7U4E6E2"/>
<organism evidence="1 2">
    <name type="scientific">Runella slithyformis (strain ATCC 29530 / DSM 19594 / LMG 11500 / NCIMB 11436 / LSU 4)</name>
    <dbReference type="NCBI Taxonomy" id="761193"/>
    <lineage>
        <taxon>Bacteria</taxon>
        <taxon>Pseudomonadati</taxon>
        <taxon>Bacteroidota</taxon>
        <taxon>Cytophagia</taxon>
        <taxon>Cytophagales</taxon>
        <taxon>Spirosomataceae</taxon>
        <taxon>Runella</taxon>
    </lineage>
</organism>
<reference evidence="1 2" key="2">
    <citation type="journal article" date="2012" name="Stand. Genomic Sci.">
        <title>Complete genome sequence of the aquatic bacterium Runella slithyformis type strain (LSU 4(T)).</title>
        <authorList>
            <person name="Copeland A."/>
            <person name="Zhang X."/>
            <person name="Misra M."/>
            <person name="Lapidus A."/>
            <person name="Nolan M."/>
            <person name="Lucas S."/>
            <person name="Deshpande S."/>
            <person name="Cheng J.F."/>
            <person name="Tapia R."/>
            <person name="Goodwin L.A."/>
            <person name="Pitluck S."/>
            <person name="Liolios K."/>
            <person name="Pagani I."/>
            <person name="Ivanova N."/>
            <person name="Mikhailova N."/>
            <person name="Pati A."/>
            <person name="Chen A."/>
            <person name="Palaniappan K."/>
            <person name="Land M."/>
            <person name="Hauser L."/>
            <person name="Pan C."/>
            <person name="Jeffries C.D."/>
            <person name="Detter J.C."/>
            <person name="Brambilla E.M."/>
            <person name="Rohde M."/>
            <person name="Djao O.D."/>
            <person name="Goker M."/>
            <person name="Sikorski J."/>
            <person name="Tindall B.J."/>
            <person name="Woyke T."/>
            <person name="Bristow J."/>
            <person name="Eisen J.A."/>
            <person name="Markowitz V."/>
            <person name="Hugenholtz P."/>
            <person name="Kyrpides N.C."/>
            <person name="Klenk H.P."/>
            <person name="Mavromatis K."/>
        </authorList>
    </citation>
    <scope>NUCLEOTIDE SEQUENCE [LARGE SCALE GENOMIC DNA]</scope>
    <source>
        <strain evidence="2">ATCC 29530 / DSM 19594 / LMG 11500 / NCIMB 11436 / LSU 4</strain>
    </source>
</reference>
<accession>A0A7U4E6E2</accession>